<dbReference type="Proteomes" id="UP000612282">
    <property type="component" value="Unassembled WGS sequence"/>
</dbReference>
<accession>A0ABQ3XUA3</accession>
<feature type="chain" id="PRO_5047285160" description="LTD domain-containing protein" evidence="1">
    <location>
        <begin position="35"/>
        <end position="157"/>
    </location>
</feature>
<dbReference type="PROSITE" id="PS51318">
    <property type="entry name" value="TAT"/>
    <property type="match status" value="1"/>
</dbReference>
<gene>
    <name evidence="3" type="ORF">Aco03nite_105020</name>
</gene>
<feature type="signal peptide" evidence="1">
    <location>
        <begin position="1"/>
        <end position="34"/>
    </location>
</feature>
<organism evidence="3 4">
    <name type="scientific">Actinoplanes couchii</name>
    <dbReference type="NCBI Taxonomy" id="403638"/>
    <lineage>
        <taxon>Bacteria</taxon>
        <taxon>Bacillati</taxon>
        <taxon>Actinomycetota</taxon>
        <taxon>Actinomycetes</taxon>
        <taxon>Micromonosporales</taxon>
        <taxon>Micromonosporaceae</taxon>
        <taxon>Actinoplanes</taxon>
    </lineage>
</organism>
<dbReference type="InterPro" id="IPR036415">
    <property type="entry name" value="Lamin_tail_dom_sf"/>
</dbReference>
<comment type="caution">
    <text evidence="3">The sequence shown here is derived from an EMBL/GenBank/DDBJ whole genome shotgun (WGS) entry which is preliminary data.</text>
</comment>
<dbReference type="Gene3D" id="2.60.40.1260">
    <property type="entry name" value="Lamin Tail domain"/>
    <property type="match status" value="1"/>
</dbReference>
<keyword evidence="1" id="KW-0732">Signal</keyword>
<keyword evidence="4" id="KW-1185">Reference proteome</keyword>
<reference evidence="3 4" key="1">
    <citation type="submission" date="2021-01" db="EMBL/GenBank/DDBJ databases">
        <title>Whole genome shotgun sequence of Actinoplanes couchii NBRC 106145.</title>
        <authorList>
            <person name="Komaki H."/>
            <person name="Tamura T."/>
        </authorList>
    </citation>
    <scope>NUCLEOTIDE SEQUENCE [LARGE SCALE GENOMIC DNA]</scope>
    <source>
        <strain evidence="3 4">NBRC 106145</strain>
    </source>
</reference>
<dbReference type="PROSITE" id="PS51841">
    <property type="entry name" value="LTD"/>
    <property type="match status" value="1"/>
</dbReference>
<sequence length="157" mass="16663">MTSETSFTRKMLGSLAAAAVAVGATLTVASPAQAAPALRFHSAQYDSPGKDTRSNASLNKEWIALVNTGKKAINLKGWKVVDKSATYTIGNVTIAGKGGKVYLHTGKGTSSQTHLYWGRGNYVWNNTGDTATLKTKAGKIHDTCSWKQKSGRTKVAC</sequence>
<dbReference type="SUPFAM" id="SSF74853">
    <property type="entry name" value="Lamin A/C globular tail domain"/>
    <property type="match status" value="1"/>
</dbReference>
<evidence type="ECO:0000313" key="4">
    <source>
        <dbReference type="Proteomes" id="UP000612282"/>
    </source>
</evidence>
<evidence type="ECO:0000256" key="1">
    <source>
        <dbReference type="SAM" id="SignalP"/>
    </source>
</evidence>
<dbReference type="EMBL" id="BOMG01000170">
    <property type="protein sequence ID" value="GID62098.1"/>
    <property type="molecule type" value="Genomic_DNA"/>
</dbReference>
<evidence type="ECO:0000313" key="3">
    <source>
        <dbReference type="EMBL" id="GID62098.1"/>
    </source>
</evidence>
<evidence type="ECO:0000259" key="2">
    <source>
        <dbReference type="PROSITE" id="PS51841"/>
    </source>
</evidence>
<dbReference type="InterPro" id="IPR001322">
    <property type="entry name" value="Lamin_tail_dom"/>
</dbReference>
<dbReference type="Pfam" id="PF00932">
    <property type="entry name" value="LTD"/>
    <property type="match status" value="1"/>
</dbReference>
<name>A0ABQ3XUA3_9ACTN</name>
<proteinExistence type="predicted"/>
<protein>
    <recommendedName>
        <fullName evidence="2">LTD domain-containing protein</fullName>
    </recommendedName>
</protein>
<dbReference type="InterPro" id="IPR006311">
    <property type="entry name" value="TAT_signal"/>
</dbReference>
<feature type="domain" description="LTD" evidence="2">
    <location>
        <begin position="29"/>
        <end position="148"/>
    </location>
</feature>